<comment type="caution">
    <text evidence="1">The sequence shown here is derived from an EMBL/GenBank/DDBJ whole genome shotgun (WGS) entry which is preliminary data.</text>
</comment>
<sequence>MNLYEIIFSGQLVPGAQLEKVQANLGKLFHSDAQRLELLFSGRRLVLKNNLDGEAAEKYRSTLERAGALVEVLEMPSSRPEPDAGAGSIAAPQPGRLQITPRDVYMAAFVAVDAPDLEVCEVGSDMQDVKPAPVAPSLDLSGLSLAPAGSELGQLPSVHSGAVPDISYLSLE</sequence>
<keyword evidence="2" id="KW-1185">Reference proteome</keyword>
<name>A0ABS9ZKV3_9PSED</name>
<proteinExistence type="predicted"/>
<gene>
    <name evidence="1" type="ORF">AUC61_08195</name>
</gene>
<evidence type="ECO:0000313" key="1">
    <source>
        <dbReference type="EMBL" id="MCI8209513.1"/>
    </source>
</evidence>
<accession>A0ABS9ZKV3</accession>
<reference evidence="1 2" key="1">
    <citation type="submission" date="2015-12" db="EMBL/GenBank/DDBJ databases">
        <title>Phylogenomics in the description of a new species in the Pseudomonas syringae group.</title>
        <authorList>
            <person name="Busquets A."/>
            <person name="Gomila M."/>
            <person name="Beiki F."/>
            <person name="Rahimian H."/>
            <person name="Mulet M."/>
            <person name="Sanchez D."/>
            <person name="Garcia-Valdes E."/>
            <person name="Lalucat J."/>
        </authorList>
    </citation>
    <scope>NUCLEOTIDE SEQUENCE [LARGE SCALE GENOMIC DNA]</scope>
    <source>
        <strain evidence="1 2">S25</strain>
    </source>
</reference>
<dbReference type="RefSeq" id="WP_243245473.1">
    <property type="nucleotide sequence ID" value="NZ_LOHG01000004.1"/>
</dbReference>
<evidence type="ECO:0000313" key="2">
    <source>
        <dbReference type="Proteomes" id="UP001320513"/>
    </source>
</evidence>
<organism evidence="1 2">
    <name type="scientific">Pseudomonas maioricensis</name>
    <dbReference type="NCBI Taxonomy" id="1766623"/>
    <lineage>
        <taxon>Bacteria</taxon>
        <taxon>Pseudomonadati</taxon>
        <taxon>Pseudomonadota</taxon>
        <taxon>Gammaproteobacteria</taxon>
        <taxon>Pseudomonadales</taxon>
        <taxon>Pseudomonadaceae</taxon>
        <taxon>Pseudomonas</taxon>
    </lineage>
</organism>
<dbReference type="Proteomes" id="UP001320513">
    <property type="component" value="Unassembled WGS sequence"/>
</dbReference>
<dbReference type="EMBL" id="LOHG01000004">
    <property type="protein sequence ID" value="MCI8209513.1"/>
    <property type="molecule type" value="Genomic_DNA"/>
</dbReference>
<protein>
    <submittedName>
        <fullName evidence="1">Uncharacterized protein</fullName>
    </submittedName>
</protein>